<evidence type="ECO:0000256" key="2">
    <source>
        <dbReference type="SAM" id="Phobius"/>
    </source>
</evidence>
<keyword evidence="2" id="KW-1133">Transmembrane helix</keyword>
<organism evidence="4 5">
    <name type="scientific">Daldinia eschscholtzii</name>
    <dbReference type="NCBI Taxonomy" id="292717"/>
    <lineage>
        <taxon>Eukaryota</taxon>
        <taxon>Fungi</taxon>
        <taxon>Dikarya</taxon>
        <taxon>Ascomycota</taxon>
        <taxon>Pezizomycotina</taxon>
        <taxon>Sordariomycetes</taxon>
        <taxon>Xylariomycetidae</taxon>
        <taxon>Xylariales</taxon>
        <taxon>Hypoxylaceae</taxon>
        <taxon>Daldinia</taxon>
    </lineage>
</organism>
<protein>
    <recommendedName>
        <fullName evidence="6">Mid2 domain-containing protein</fullName>
    </recommendedName>
</protein>
<dbReference type="EMBL" id="JBANMG010000005">
    <property type="protein sequence ID" value="KAK6953072.1"/>
    <property type="molecule type" value="Genomic_DNA"/>
</dbReference>
<feature type="compositionally biased region" description="Polar residues" evidence="1">
    <location>
        <begin position="495"/>
        <end position="506"/>
    </location>
</feature>
<feature type="chain" id="PRO_5043915337" description="Mid2 domain-containing protein" evidence="3">
    <location>
        <begin position="21"/>
        <end position="592"/>
    </location>
</feature>
<feature type="transmembrane region" description="Helical" evidence="2">
    <location>
        <begin position="540"/>
        <end position="563"/>
    </location>
</feature>
<evidence type="ECO:0000313" key="5">
    <source>
        <dbReference type="Proteomes" id="UP001369815"/>
    </source>
</evidence>
<evidence type="ECO:0008006" key="6">
    <source>
        <dbReference type="Google" id="ProtNLM"/>
    </source>
</evidence>
<evidence type="ECO:0000256" key="3">
    <source>
        <dbReference type="SAM" id="SignalP"/>
    </source>
</evidence>
<evidence type="ECO:0000313" key="4">
    <source>
        <dbReference type="EMBL" id="KAK6953072.1"/>
    </source>
</evidence>
<feature type="region of interest" description="Disordered" evidence="1">
    <location>
        <begin position="474"/>
        <end position="528"/>
    </location>
</feature>
<accession>A0AAX6MLL5</accession>
<keyword evidence="2" id="KW-0472">Membrane</keyword>
<reference evidence="4 5" key="1">
    <citation type="journal article" date="2024" name="Front Chem Biol">
        <title>Unveiling the potential of Daldinia eschscholtzii MFLUCC 19-0629 through bioactivity and bioinformatics studies for enhanced sustainable agriculture production.</title>
        <authorList>
            <person name="Brooks S."/>
            <person name="Weaver J.A."/>
            <person name="Klomchit A."/>
            <person name="Alharthi S.A."/>
            <person name="Onlamun T."/>
            <person name="Nurani R."/>
            <person name="Vong T.K."/>
            <person name="Alberti F."/>
            <person name="Greco C."/>
        </authorList>
    </citation>
    <scope>NUCLEOTIDE SEQUENCE [LARGE SCALE GENOMIC DNA]</scope>
    <source>
        <strain evidence="4">MFLUCC 19-0629</strain>
    </source>
</reference>
<keyword evidence="5" id="KW-1185">Reference proteome</keyword>
<evidence type="ECO:0000256" key="1">
    <source>
        <dbReference type="SAM" id="MobiDB-lite"/>
    </source>
</evidence>
<gene>
    <name evidence="4" type="ORF">Daesc_005372</name>
</gene>
<name>A0AAX6MLL5_9PEZI</name>
<comment type="caution">
    <text evidence="4">The sequence shown here is derived from an EMBL/GenBank/DDBJ whole genome shotgun (WGS) entry which is preliminary data.</text>
</comment>
<keyword evidence="2" id="KW-0812">Transmembrane</keyword>
<keyword evidence="3" id="KW-0732">Signal</keyword>
<feature type="signal peptide" evidence="3">
    <location>
        <begin position="1"/>
        <end position="20"/>
    </location>
</feature>
<dbReference type="Proteomes" id="UP001369815">
    <property type="component" value="Unassembled WGS sequence"/>
</dbReference>
<sequence length="592" mass="62299">MFMKPFLIFGLAAAFSSVSASIPQSDILVNVRDAPGSSSADTIRALRRSLAEIRLRGRDTVLKNSTSLSKSWNGATLLSIPYEANAENSVTISAGVDITCTTCYIKGNATAEFSIDGDFNVTQTLGNFTSEVGDEILNVTGQVIDYIEDYFPTVFHNLGDGIDLDDFDFPPINISFNVDVPDIPECRLQFKFDDLELYMLIDTVLTAGATYNLNLYSSNTPIGISASNDLFIGVVFSVDLILSVDTEIDISSGIHIKLEDGVGLDMALFGQNVSSITFNGANFEFLPVTVESAGGLLKAVLRIGVNAGFELSTPSVVIPSSSFSTKASAGVGVSVWANVAEFATNITAVTEDDDEDCALKVEQSYQFGLGAAAGATLAIGVETWGPAPNTNIPIYTTTIADVCAIQRTQTTTASTPAISARADEELETTTLSKKVTYTGVGCLTTGLVNCPPASQTTTKVTSTLTHVTAVPSDSEATFPETTGASVDTPVPFGTNAKSVEATTGSPVSYVAPPPPTSSSGDPTVSEEHPLGEVNGVDKRIIIGVCVGVGVPLIAAIIAGIFFCQRRRKYAAVSKSDAAHLSEPQPYKGARHH</sequence>
<proteinExistence type="predicted"/>
<dbReference type="AlphaFoldDB" id="A0AAX6MLL5"/>